<name>A0A1Y1UDA8_9TREE</name>
<dbReference type="InParanoid" id="A0A1Y1UDA8"/>
<dbReference type="OrthoDB" id="2567489at2759"/>
<keyword evidence="2" id="KW-0812">Transmembrane</keyword>
<keyword evidence="2" id="KW-0472">Membrane</keyword>
<feature type="transmembrane region" description="Helical" evidence="2">
    <location>
        <begin position="132"/>
        <end position="155"/>
    </location>
</feature>
<dbReference type="Pfam" id="PF13398">
    <property type="entry name" value="Peptidase_M50B"/>
    <property type="match status" value="1"/>
</dbReference>
<keyword evidence="4" id="KW-1185">Reference proteome</keyword>
<feature type="region of interest" description="Disordered" evidence="1">
    <location>
        <begin position="205"/>
        <end position="243"/>
    </location>
</feature>
<evidence type="ECO:0000256" key="1">
    <source>
        <dbReference type="SAM" id="MobiDB-lite"/>
    </source>
</evidence>
<dbReference type="EMBL" id="NBSH01000009">
    <property type="protein sequence ID" value="ORX36020.1"/>
    <property type="molecule type" value="Genomic_DNA"/>
</dbReference>
<dbReference type="STRING" id="4999.A0A1Y1UDA8"/>
<feature type="transmembrane region" description="Helical" evidence="2">
    <location>
        <begin position="161"/>
        <end position="182"/>
    </location>
</feature>
<feature type="transmembrane region" description="Helical" evidence="2">
    <location>
        <begin position="32"/>
        <end position="50"/>
    </location>
</feature>
<dbReference type="RefSeq" id="XP_021870149.1">
    <property type="nucleotide sequence ID" value="XM_022012982.1"/>
</dbReference>
<accession>A0A1Y1UDA8</accession>
<dbReference type="PANTHER" id="PTHR33979">
    <property type="entry name" value="OS02G0221600 PROTEIN"/>
    <property type="match status" value="1"/>
</dbReference>
<reference evidence="3 4" key="1">
    <citation type="submission" date="2017-03" db="EMBL/GenBank/DDBJ databases">
        <title>Widespread Adenine N6-methylation of Active Genes in Fungi.</title>
        <authorList>
            <consortium name="DOE Joint Genome Institute"/>
            <person name="Mondo S.J."/>
            <person name="Dannebaum R.O."/>
            <person name="Kuo R.C."/>
            <person name="Louie K.B."/>
            <person name="Bewick A.J."/>
            <person name="Labutti K."/>
            <person name="Haridas S."/>
            <person name="Kuo A."/>
            <person name="Salamov A."/>
            <person name="Ahrendt S.R."/>
            <person name="Lau R."/>
            <person name="Bowen B.P."/>
            <person name="Lipzen A."/>
            <person name="Sullivan W."/>
            <person name="Andreopoulos W.B."/>
            <person name="Clum A."/>
            <person name="Lindquist E."/>
            <person name="Daum C."/>
            <person name="Northen T.R."/>
            <person name="Ramamoorthy G."/>
            <person name="Schmitz R.J."/>
            <person name="Gryganskyi A."/>
            <person name="Culley D."/>
            <person name="Magnuson J."/>
            <person name="James T.Y."/>
            <person name="O'Malley M.A."/>
            <person name="Stajich J.E."/>
            <person name="Spatafora J.W."/>
            <person name="Visel A."/>
            <person name="Grigoriev I.V."/>
        </authorList>
    </citation>
    <scope>NUCLEOTIDE SEQUENCE [LARGE SCALE GENOMIC DNA]</scope>
    <source>
        <strain evidence="3 4">NRRL Y-17943</strain>
    </source>
</reference>
<evidence type="ECO:0000313" key="4">
    <source>
        <dbReference type="Proteomes" id="UP000193218"/>
    </source>
</evidence>
<comment type="caution">
    <text evidence="3">The sequence shown here is derived from an EMBL/GenBank/DDBJ whole genome shotgun (WGS) entry which is preliminary data.</text>
</comment>
<evidence type="ECO:0000256" key="2">
    <source>
        <dbReference type="SAM" id="Phobius"/>
    </source>
</evidence>
<dbReference type="GeneID" id="33554790"/>
<dbReference type="Proteomes" id="UP000193218">
    <property type="component" value="Unassembled WGS sequence"/>
</dbReference>
<dbReference type="InterPro" id="IPR049500">
    <property type="entry name" value="Peptidase_M50B-like"/>
</dbReference>
<proteinExistence type="predicted"/>
<evidence type="ECO:0000313" key="3">
    <source>
        <dbReference type="EMBL" id="ORX36020.1"/>
    </source>
</evidence>
<dbReference type="PANTHER" id="PTHR33979:SF2">
    <property type="entry name" value="PEPTIDASE M50B-LIKE-DOMAIN-CONTAINING PROTEIN"/>
    <property type="match status" value="1"/>
</dbReference>
<gene>
    <name evidence="3" type="ORF">BD324DRAFT_518951</name>
</gene>
<organism evidence="3 4">
    <name type="scientific">Kockovaella imperatae</name>
    <dbReference type="NCBI Taxonomy" id="4999"/>
    <lineage>
        <taxon>Eukaryota</taxon>
        <taxon>Fungi</taxon>
        <taxon>Dikarya</taxon>
        <taxon>Basidiomycota</taxon>
        <taxon>Agaricomycotina</taxon>
        <taxon>Tremellomycetes</taxon>
        <taxon>Tremellales</taxon>
        <taxon>Cuniculitremaceae</taxon>
        <taxon>Kockovaella</taxon>
    </lineage>
</organism>
<feature type="transmembrane region" description="Helical" evidence="2">
    <location>
        <begin position="253"/>
        <end position="271"/>
    </location>
</feature>
<protein>
    <submittedName>
        <fullName evidence="3">Peptidase M50B-like-domain-containing protein</fullName>
    </submittedName>
</protein>
<dbReference type="AlphaFoldDB" id="A0A1Y1UDA8"/>
<keyword evidence="2" id="KW-1133">Transmembrane helix</keyword>
<feature type="transmembrane region" description="Helical" evidence="2">
    <location>
        <begin position="277"/>
        <end position="298"/>
    </location>
</feature>
<sequence length="340" mass="38740">MEESLANFDSWLSRDNAGPWSLFSLTDAQKESLLWIGTSIVTVVAFWRGIPYRYQWVQVWYKDQQTEDWEIKSMVVLKWIPLLAPIKYLTVLFHEISHAIVGTATGGRVILIVVDFNEGGCTHFSRKHPPNYIATLPAGYIGSCICGCIFIILGFDTLSSKYAFIFFEGLTAVSLLVCIATLPKSFLLHKRHAIRKRFHMLRGDKSRADEHGDRAREQEDLLKKGEEADHDHVPPEAKDDLPSAKERMVSAEAIVLTNLIIGAIVAIAWFISDSLYLRFVILFIGVMNALYAIWDIFLDGIKYGTQTSDVTLMVRVWSRRRQIADKKLHTGRCKIREFQS</sequence>